<evidence type="ECO:0000259" key="9">
    <source>
        <dbReference type="Pfam" id="PF12704"/>
    </source>
</evidence>
<dbReference type="RefSeq" id="WP_284348252.1">
    <property type="nucleotide sequence ID" value="NZ_BRXS01000001.1"/>
</dbReference>
<evidence type="ECO:0000256" key="4">
    <source>
        <dbReference type="ARBA" id="ARBA00022989"/>
    </source>
</evidence>
<evidence type="ECO:0000313" key="11">
    <source>
        <dbReference type="Proteomes" id="UP001161325"/>
    </source>
</evidence>
<evidence type="ECO:0000256" key="6">
    <source>
        <dbReference type="ARBA" id="ARBA00038076"/>
    </source>
</evidence>
<proteinExistence type="inferred from homology"/>
<protein>
    <recommendedName>
        <fullName evidence="12">Macrolide export ATP-binding/permease protein MacB</fullName>
    </recommendedName>
</protein>
<dbReference type="InterPro" id="IPR025857">
    <property type="entry name" value="MacB_PCD"/>
</dbReference>
<feature type="domain" description="ABC3 transporter permease C-terminal" evidence="8">
    <location>
        <begin position="298"/>
        <end position="408"/>
    </location>
</feature>
<comment type="similarity">
    <text evidence="6">Belongs to the ABC-4 integral membrane protein family.</text>
</comment>
<organism evidence="10 11">
    <name type="scientific">Roseisolibacter agri</name>
    <dbReference type="NCBI Taxonomy" id="2014610"/>
    <lineage>
        <taxon>Bacteria</taxon>
        <taxon>Pseudomonadati</taxon>
        <taxon>Gemmatimonadota</taxon>
        <taxon>Gemmatimonadia</taxon>
        <taxon>Gemmatimonadales</taxon>
        <taxon>Gemmatimonadaceae</taxon>
        <taxon>Roseisolibacter</taxon>
    </lineage>
</organism>
<evidence type="ECO:0000313" key="10">
    <source>
        <dbReference type="EMBL" id="GLC23808.1"/>
    </source>
</evidence>
<dbReference type="InterPro" id="IPR050250">
    <property type="entry name" value="Macrolide_Exporter_MacB"/>
</dbReference>
<keyword evidence="2" id="KW-1003">Cell membrane</keyword>
<keyword evidence="11" id="KW-1185">Reference proteome</keyword>
<feature type="transmembrane region" description="Helical" evidence="7">
    <location>
        <begin position="707"/>
        <end position="728"/>
    </location>
</feature>
<sequence length="828" mass="85583">MHPFEGIAGDVRHAARTLARTPGFVAVAVLTLAIAIGVGTSLFTAVNGFVYRPLPVPGGGELLSVFTSNWSGRETQGGSSYRDLQSFAEATGALAEIAGEAHVTLGIGDGVDGRATLVPGAIVTPNYFRALRLVPARGTLATAARPDAPTIVLGHALWRRAFASDPGIVGRTVQVNGLAFTVAAVAPREFLGTTREVTDEFWIDAAFAPLLLPRVDVLHARGDRRFHLVGRLRDGATADAVQARLAGVAARLAAAEPDAWRDSTGRARRVSVQREQDARLAGITRGDLLLLVGGVVALGLGLLAVASTNLAGLQLARTAARRREIATRLALGAGRARLVRQLLAESALVALPGALLGVLLSMAVSAAAMHYRPSGLPNADLSPDARTLLFVASGLLLVLLLFGLLPAAQGVRGDLVADLKGSGHTAAGGPRGAGRIGGVRGALIVAQVALSVAFTAVSGLVAFALARRAQESRVDGDRVLVAPLALLPAAGDSVRAAALVRELVDVVERTPGVEAASVARYVPIPGERLTVMAAPGDGAGRTTPREIDANLVRPRYFGVTGLPLLRGRDFDERDLRGGARVAVVSGAMAARLWPGVDPMGRQLRVNEEAAPYEIVGVVGELRAAPGGGPTAAPGGLLYLPLRPEGEDRLVLHVRAVGATALAPWLAPRIARALRPYGARVVAPDVLPIDRYMERAVMPARMMARVSALLAALQLVLAVAGLSGLVAYVTALRQREIGIRAALGAQRGRILALVLGLALKLTAIGGAIGIVLSLAFGRVVAAMLPVSSMVELRALGVAVLGFGIVAGVAMLIPARRATAVPPAAALRVE</sequence>
<gene>
    <name evidence="10" type="ORF">rosag_03210</name>
</gene>
<feature type="transmembrane region" description="Helical" evidence="7">
    <location>
        <begin position="791"/>
        <end position="811"/>
    </location>
</feature>
<keyword evidence="3 7" id="KW-0812">Transmembrane</keyword>
<feature type="domain" description="MacB-like periplasmic core" evidence="9">
    <location>
        <begin position="448"/>
        <end position="642"/>
    </location>
</feature>
<dbReference type="GO" id="GO:0005886">
    <property type="term" value="C:plasma membrane"/>
    <property type="evidence" value="ECO:0007669"/>
    <property type="project" value="UniProtKB-SubCell"/>
</dbReference>
<evidence type="ECO:0000256" key="1">
    <source>
        <dbReference type="ARBA" id="ARBA00004651"/>
    </source>
</evidence>
<dbReference type="PANTHER" id="PTHR30572">
    <property type="entry name" value="MEMBRANE COMPONENT OF TRANSPORTER-RELATED"/>
    <property type="match status" value="1"/>
</dbReference>
<feature type="transmembrane region" description="Helical" evidence="7">
    <location>
        <begin position="288"/>
        <end position="306"/>
    </location>
</feature>
<dbReference type="GO" id="GO:0022857">
    <property type="term" value="F:transmembrane transporter activity"/>
    <property type="evidence" value="ECO:0007669"/>
    <property type="project" value="TreeGrafter"/>
</dbReference>
<comment type="subcellular location">
    <subcellularLocation>
        <location evidence="1">Cell membrane</location>
        <topology evidence="1">Multi-pass membrane protein</topology>
    </subcellularLocation>
</comment>
<feature type="transmembrane region" description="Helical" evidence="7">
    <location>
        <begin position="388"/>
        <end position="408"/>
    </location>
</feature>
<evidence type="ECO:0000256" key="7">
    <source>
        <dbReference type="SAM" id="Phobius"/>
    </source>
</evidence>
<dbReference type="Pfam" id="PF12704">
    <property type="entry name" value="MacB_PCD"/>
    <property type="match status" value="2"/>
</dbReference>
<feature type="transmembrane region" description="Helical" evidence="7">
    <location>
        <begin position="749"/>
        <end position="771"/>
    </location>
</feature>
<dbReference type="EMBL" id="BRXS01000001">
    <property type="protein sequence ID" value="GLC23808.1"/>
    <property type="molecule type" value="Genomic_DNA"/>
</dbReference>
<feature type="domain" description="MacB-like periplasmic core" evidence="9">
    <location>
        <begin position="26"/>
        <end position="246"/>
    </location>
</feature>
<dbReference type="Proteomes" id="UP001161325">
    <property type="component" value="Unassembled WGS sequence"/>
</dbReference>
<name>A0AA37QBU3_9BACT</name>
<evidence type="ECO:0000256" key="2">
    <source>
        <dbReference type="ARBA" id="ARBA00022475"/>
    </source>
</evidence>
<keyword evidence="4 7" id="KW-1133">Transmembrane helix</keyword>
<evidence type="ECO:0008006" key="12">
    <source>
        <dbReference type="Google" id="ProtNLM"/>
    </source>
</evidence>
<feature type="transmembrane region" description="Helical" evidence="7">
    <location>
        <begin position="347"/>
        <end position="368"/>
    </location>
</feature>
<dbReference type="AlphaFoldDB" id="A0AA37QBU3"/>
<dbReference type="PANTHER" id="PTHR30572:SF4">
    <property type="entry name" value="ABC TRANSPORTER PERMEASE YTRF"/>
    <property type="match status" value="1"/>
</dbReference>
<dbReference type="InterPro" id="IPR003838">
    <property type="entry name" value="ABC3_permease_C"/>
</dbReference>
<feature type="transmembrane region" description="Helical" evidence="7">
    <location>
        <begin position="24"/>
        <end position="46"/>
    </location>
</feature>
<evidence type="ECO:0000256" key="5">
    <source>
        <dbReference type="ARBA" id="ARBA00023136"/>
    </source>
</evidence>
<accession>A0AA37QBU3</accession>
<feature type="transmembrane region" description="Helical" evidence="7">
    <location>
        <begin position="444"/>
        <end position="466"/>
    </location>
</feature>
<evidence type="ECO:0000259" key="8">
    <source>
        <dbReference type="Pfam" id="PF02687"/>
    </source>
</evidence>
<dbReference type="Pfam" id="PF02687">
    <property type="entry name" value="FtsX"/>
    <property type="match status" value="2"/>
</dbReference>
<comment type="caution">
    <text evidence="10">The sequence shown here is derived from an EMBL/GenBank/DDBJ whole genome shotgun (WGS) entry which is preliminary data.</text>
</comment>
<evidence type="ECO:0000256" key="3">
    <source>
        <dbReference type="ARBA" id="ARBA00022692"/>
    </source>
</evidence>
<keyword evidence="5 7" id="KW-0472">Membrane</keyword>
<reference evidence="10" key="1">
    <citation type="submission" date="2022-08" db="EMBL/GenBank/DDBJ databases">
        <title>Draft genome sequencing of Roseisolibacter agri AW1220.</title>
        <authorList>
            <person name="Tobiishi Y."/>
            <person name="Tonouchi A."/>
        </authorList>
    </citation>
    <scope>NUCLEOTIDE SEQUENCE</scope>
    <source>
        <strain evidence="10">AW1220</strain>
    </source>
</reference>
<feature type="domain" description="ABC3 transporter permease C-terminal" evidence="8">
    <location>
        <begin position="708"/>
        <end position="820"/>
    </location>
</feature>